<dbReference type="Gene3D" id="1.10.260.40">
    <property type="entry name" value="lambda repressor-like DNA-binding domains"/>
    <property type="match status" value="1"/>
</dbReference>
<comment type="caution">
    <text evidence="2">The sequence shown here is derived from an EMBL/GenBank/DDBJ whole genome shotgun (WGS) entry which is preliminary data.</text>
</comment>
<dbReference type="Pfam" id="PF17765">
    <property type="entry name" value="MLTR_LBD"/>
    <property type="match status" value="1"/>
</dbReference>
<sequence>MATHTCLMTTPKIAGTLGEFLQWHRARVTPEQAGLHLYGDRRRVDGLRREELAMLAGVSSSYYTRLEQGQSRNASPQVLDALAAALRLDETARMHLHRLGTDGAGPRRVRRPAVEKPEPGLLELLNALATVPAMVVGARKDVLAWNPLGHALFAGHLPADAPASPAARPNIAKLVFLDPETRELFADWDAKARADVGCLRLFAGQFPDDPALAELVGALAVASPEFAALWADHRVTACTSSILELRHPLVGRITVTEQGLSTADPIGQRLVTYTAPAGSPSAEALTLLAQLVGDAARIEYSPLRT</sequence>
<gene>
    <name evidence="2" type="ORF">Ate02nite_63400</name>
</gene>
<evidence type="ECO:0000259" key="1">
    <source>
        <dbReference type="PROSITE" id="PS50943"/>
    </source>
</evidence>
<dbReference type="InterPro" id="IPR010982">
    <property type="entry name" value="Lambda_DNA-bd_dom_sf"/>
</dbReference>
<dbReference type="Pfam" id="PF13560">
    <property type="entry name" value="HTH_31"/>
    <property type="match status" value="1"/>
</dbReference>
<dbReference type="PANTHER" id="PTHR35010">
    <property type="entry name" value="BLL4672 PROTEIN-RELATED"/>
    <property type="match status" value="1"/>
</dbReference>
<dbReference type="SUPFAM" id="SSF47413">
    <property type="entry name" value="lambda repressor-like DNA-binding domains"/>
    <property type="match status" value="1"/>
</dbReference>
<dbReference type="CDD" id="cd00093">
    <property type="entry name" value="HTH_XRE"/>
    <property type="match status" value="1"/>
</dbReference>
<evidence type="ECO:0000313" key="3">
    <source>
        <dbReference type="Proteomes" id="UP000623608"/>
    </source>
</evidence>
<dbReference type="SMART" id="SM00530">
    <property type="entry name" value="HTH_XRE"/>
    <property type="match status" value="1"/>
</dbReference>
<dbReference type="Gene3D" id="3.30.450.180">
    <property type="match status" value="1"/>
</dbReference>
<dbReference type="GO" id="GO:0003677">
    <property type="term" value="F:DNA binding"/>
    <property type="evidence" value="ECO:0007669"/>
    <property type="project" value="InterPro"/>
</dbReference>
<accession>A0A919NST0</accession>
<keyword evidence="3" id="KW-1185">Reference proteome</keyword>
<dbReference type="InterPro" id="IPR041413">
    <property type="entry name" value="MLTR_LBD"/>
</dbReference>
<dbReference type="PANTHER" id="PTHR35010:SF2">
    <property type="entry name" value="BLL4672 PROTEIN"/>
    <property type="match status" value="1"/>
</dbReference>
<evidence type="ECO:0000313" key="2">
    <source>
        <dbReference type="EMBL" id="GIF23610.1"/>
    </source>
</evidence>
<dbReference type="Proteomes" id="UP000623608">
    <property type="component" value="Unassembled WGS sequence"/>
</dbReference>
<feature type="domain" description="HTH cro/C1-type" evidence="1">
    <location>
        <begin position="46"/>
        <end position="93"/>
    </location>
</feature>
<dbReference type="EMBL" id="BOMY01000041">
    <property type="protein sequence ID" value="GIF23610.1"/>
    <property type="molecule type" value="Genomic_DNA"/>
</dbReference>
<dbReference type="PROSITE" id="PS50943">
    <property type="entry name" value="HTH_CROC1"/>
    <property type="match status" value="1"/>
</dbReference>
<proteinExistence type="predicted"/>
<protein>
    <submittedName>
        <fullName evidence="2">Transcriptional regulator</fullName>
    </submittedName>
</protein>
<name>A0A919NST0_9ACTN</name>
<dbReference type="InterPro" id="IPR001387">
    <property type="entry name" value="Cro/C1-type_HTH"/>
</dbReference>
<dbReference type="AlphaFoldDB" id="A0A919NST0"/>
<organism evidence="2 3">
    <name type="scientific">Paractinoplanes tereljensis</name>
    <dbReference type="NCBI Taxonomy" id="571912"/>
    <lineage>
        <taxon>Bacteria</taxon>
        <taxon>Bacillati</taxon>
        <taxon>Actinomycetota</taxon>
        <taxon>Actinomycetes</taxon>
        <taxon>Micromonosporales</taxon>
        <taxon>Micromonosporaceae</taxon>
        <taxon>Paractinoplanes</taxon>
    </lineage>
</organism>
<reference evidence="2" key="1">
    <citation type="submission" date="2021-01" db="EMBL/GenBank/DDBJ databases">
        <title>Whole genome shotgun sequence of Actinoplanes tereljensis NBRC 105297.</title>
        <authorList>
            <person name="Komaki H."/>
            <person name="Tamura T."/>
        </authorList>
    </citation>
    <scope>NUCLEOTIDE SEQUENCE</scope>
    <source>
        <strain evidence="2">NBRC 105297</strain>
    </source>
</reference>